<keyword evidence="1" id="KW-0732">Signal</keyword>
<organism evidence="3 4">
    <name type="scientific">Segatella cerevisiae</name>
    <dbReference type="NCBI Taxonomy" id="2053716"/>
    <lineage>
        <taxon>Bacteria</taxon>
        <taxon>Pseudomonadati</taxon>
        <taxon>Bacteroidota</taxon>
        <taxon>Bacteroidia</taxon>
        <taxon>Bacteroidales</taxon>
        <taxon>Prevotellaceae</taxon>
        <taxon>Segatella</taxon>
    </lineage>
</organism>
<dbReference type="InterPro" id="IPR025665">
    <property type="entry name" value="Beta-barrel_OMP_2"/>
</dbReference>
<reference evidence="3 4" key="1">
    <citation type="submission" date="2022-06" db="EMBL/GenBank/DDBJ databases">
        <title>A taxonomic note on the genus Prevotella: Description of four novel genera and emended description of the genera Hallella and Xylanibacter.</title>
        <authorList>
            <person name="Hitch T.C.A."/>
        </authorList>
    </citation>
    <scope>NUCLEOTIDE SEQUENCE [LARGE SCALE GENOMIC DNA]</scope>
    <source>
        <strain evidence="3 4">DSM 100619</strain>
    </source>
</reference>
<gene>
    <name evidence="3" type="ORF">NG821_08360</name>
</gene>
<feature type="chain" id="PRO_5047136689" evidence="1">
    <location>
        <begin position="18"/>
        <end position="258"/>
    </location>
</feature>
<feature type="domain" description="Outer membrane protein beta-barrel" evidence="2">
    <location>
        <begin position="20"/>
        <end position="234"/>
    </location>
</feature>
<dbReference type="Proteomes" id="UP001204015">
    <property type="component" value="Unassembled WGS sequence"/>
</dbReference>
<evidence type="ECO:0000256" key="1">
    <source>
        <dbReference type="SAM" id="SignalP"/>
    </source>
</evidence>
<feature type="signal peptide" evidence="1">
    <location>
        <begin position="1"/>
        <end position="17"/>
    </location>
</feature>
<evidence type="ECO:0000313" key="3">
    <source>
        <dbReference type="EMBL" id="MCO6025848.1"/>
    </source>
</evidence>
<proteinExistence type="predicted"/>
<protein>
    <submittedName>
        <fullName evidence="3">PorT family protein</fullName>
    </submittedName>
</protein>
<evidence type="ECO:0000259" key="2">
    <source>
        <dbReference type="Pfam" id="PF13568"/>
    </source>
</evidence>
<dbReference type="RefSeq" id="WP_252761204.1">
    <property type="nucleotide sequence ID" value="NZ_JAMXLY010000030.1"/>
</dbReference>
<name>A0ABT1C050_9BACT</name>
<keyword evidence="4" id="KW-1185">Reference proteome</keyword>
<dbReference type="Pfam" id="PF13568">
    <property type="entry name" value="OMP_b-brl_2"/>
    <property type="match status" value="1"/>
</dbReference>
<sequence>MRKIFLLVLLMAMPVIAVNAQSDRNQYLQEAEKKGWEYDVKFGINIGGSAPIPLPVQIRAIKKYDPRLNALIEGDVIHWLGEQKKWGVSAGLRFEEKGMHTGARVKSYSTEVIDGNQKVSGNYTGNVHTKYSSILMTIPIMANYKINGRWRVRAGIFESCKLDGDFSGYVSDGYLRQGSPVGQKLEFKDGKRGTYDFSHDLRRFQTGLQAGASWFAFNHFSVNADLSWGLNDIFKSDFKTVTFNLYPIYLNLGFGYKF</sequence>
<dbReference type="EMBL" id="JAMXLY010000030">
    <property type="protein sequence ID" value="MCO6025848.1"/>
    <property type="molecule type" value="Genomic_DNA"/>
</dbReference>
<evidence type="ECO:0000313" key="4">
    <source>
        <dbReference type="Proteomes" id="UP001204015"/>
    </source>
</evidence>
<accession>A0ABT1C050</accession>
<comment type="caution">
    <text evidence="3">The sequence shown here is derived from an EMBL/GenBank/DDBJ whole genome shotgun (WGS) entry which is preliminary data.</text>
</comment>